<sequence>MKDTTTYKLISKGKVFLIPSNFPSLSNININIFSELYLKFQYIIKSDVQEETIKSFIKYWVFHIIPNFNSINIVEYEKLNEEFDVLKNILQLIKKTKIIENQRLKTRDKALKAKLQEKTKNYQSIINLLFHSKNEQFHYNLLNACLENDIKTVSFLTGIQFYANKMTYFLNIKEKTAAALQFDGYSFGDCSDFIIPRSIEYEGEEFIITDILKNAFYQYVYSVSFPDNSEVKTIHDCAFSCSKIGKIFIPASVTLLEYGWCWQTCDLTRIYISPHNKYYKYINNCFIVGKSDIKSDVYDDLVFARRDIRKATIPSYIKRILPYAFHYCQMLETICFTDDSNLQEIKYGAFYECSIKSISIPSSVTRIDNMAFYKCKNLERVEISPNSNLCYLGSDLFYNTKIMAIYLPEKVYHLSISCFNYTPSLSNIIISPENKNFLYFKDKIIMRKSNKNRDVFDSIFFAKRDLRNLVIPSFIQYIFPFAFEYSTNLTKVDFSNASNLKVICKNAFCCSSIEELILPPSVTKICQNAFDNCQKLRKVVFHENSQLKLIEKHAFQFSSIERITIPQCCTKILDYAFYHCYQLQKVDFHENSQLEIIESDTFEECSFTYITIPKHVKSIKSYAFHKCKKLKKVFFHENSELKSIEQNAFSFTSIRTIFIPKLVAEIGNNSFSKCKKLTKVYFHENSELKSINYRAFHDSSIESIFIPRKLKCLSQNAFLECKKFKRIDFETNSELQSVEDCVFENSMIESIIIPPNTSKFGKNVFYNCYNLEVIELTYNLAADLIQNNKLPYYSNVKLLCINK</sequence>
<evidence type="ECO:0000313" key="2">
    <source>
        <dbReference type="EMBL" id="KAK8896791.1"/>
    </source>
</evidence>
<feature type="coiled-coil region" evidence="1">
    <location>
        <begin position="76"/>
        <end position="121"/>
    </location>
</feature>
<dbReference type="SUPFAM" id="SSF52058">
    <property type="entry name" value="L domain-like"/>
    <property type="match status" value="2"/>
</dbReference>
<dbReference type="PANTHER" id="PTHR45661">
    <property type="entry name" value="SURFACE ANTIGEN"/>
    <property type="match status" value="1"/>
</dbReference>
<reference evidence="2 3" key="1">
    <citation type="submission" date="2024-04" db="EMBL/GenBank/DDBJ databases">
        <title>Tritrichomonas musculus Genome.</title>
        <authorList>
            <person name="Alves-Ferreira E."/>
            <person name="Grigg M."/>
            <person name="Lorenzi H."/>
            <person name="Galac M."/>
        </authorList>
    </citation>
    <scope>NUCLEOTIDE SEQUENCE [LARGE SCALE GENOMIC DNA]</scope>
    <source>
        <strain evidence="2 3">EAF2021</strain>
    </source>
</reference>
<accession>A0ABR2L1E3</accession>
<dbReference type="InterPro" id="IPR026906">
    <property type="entry name" value="LRR_5"/>
</dbReference>
<organism evidence="2 3">
    <name type="scientific">Tritrichomonas musculus</name>
    <dbReference type="NCBI Taxonomy" id="1915356"/>
    <lineage>
        <taxon>Eukaryota</taxon>
        <taxon>Metamonada</taxon>
        <taxon>Parabasalia</taxon>
        <taxon>Tritrichomonadida</taxon>
        <taxon>Tritrichomonadidae</taxon>
        <taxon>Tritrichomonas</taxon>
    </lineage>
</organism>
<name>A0ABR2L1E3_9EUKA</name>
<comment type="caution">
    <text evidence="2">The sequence shown here is derived from an EMBL/GenBank/DDBJ whole genome shotgun (WGS) entry which is preliminary data.</text>
</comment>
<keyword evidence="3" id="KW-1185">Reference proteome</keyword>
<dbReference type="Gene3D" id="3.80.10.10">
    <property type="entry name" value="Ribonuclease Inhibitor"/>
    <property type="match status" value="4"/>
</dbReference>
<evidence type="ECO:0000256" key="1">
    <source>
        <dbReference type="SAM" id="Coils"/>
    </source>
</evidence>
<dbReference type="Pfam" id="PF13306">
    <property type="entry name" value="LRR_5"/>
    <property type="match status" value="4"/>
</dbReference>
<dbReference type="Proteomes" id="UP001470230">
    <property type="component" value="Unassembled WGS sequence"/>
</dbReference>
<evidence type="ECO:0000313" key="3">
    <source>
        <dbReference type="Proteomes" id="UP001470230"/>
    </source>
</evidence>
<dbReference type="EMBL" id="JAPFFF010000002">
    <property type="protein sequence ID" value="KAK8896791.1"/>
    <property type="molecule type" value="Genomic_DNA"/>
</dbReference>
<keyword evidence="1" id="KW-0175">Coiled coil</keyword>
<dbReference type="InterPro" id="IPR053139">
    <property type="entry name" value="Surface_bspA-like"/>
</dbReference>
<dbReference type="InterPro" id="IPR032675">
    <property type="entry name" value="LRR_dom_sf"/>
</dbReference>
<dbReference type="PANTHER" id="PTHR45661:SF3">
    <property type="entry name" value="IG-LIKE DOMAIN-CONTAINING PROTEIN"/>
    <property type="match status" value="1"/>
</dbReference>
<gene>
    <name evidence="2" type="ORF">M9Y10_014709</name>
</gene>
<protein>
    <submittedName>
        <fullName evidence="2">Uncharacterized protein</fullName>
    </submittedName>
</protein>
<proteinExistence type="predicted"/>